<feature type="domain" description="Type II secretion system protein GspF" evidence="7">
    <location>
        <begin position="177"/>
        <end position="305"/>
    </location>
</feature>
<dbReference type="RefSeq" id="WP_090477436.1">
    <property type="nucleotide sequence ID" value="NZ_FOWZ01000001.1"/>
</dbReference>
<keyword evidence="5 6" id="KW-0472">Membrane</keyword>
<dbReference type="PANTHER" id="PTHR35007">
    <property type="entry name" value="INTEGRAL MEMBRANE PROTEIN-RELATED"/>
    <property type="match status" value="1"/>
</dbReference>
<name>A0A1I5L6F9_9SPHN</name>
<evidence type="ECO:0000256" key="1">
    <source>
        <dbReference type="ARBA" id="ARBA00004651"/>
    </source>
</evidence>
<evidence type="ECO:0000256" key="3">
    <source>
        <dbReference type="ARBA" id="ARBA00022692"/>
    </source>
</evidence>
<feature type="transmembrane region" description="Helical" evidence="6">
    <location>
        <begin position="12"/>
        <end position="34"/>
    </location>
</feature>
<feature type="transmembrane region" description="Helical" evidence="6">
    <location>
        <begin position="107"/>
        <end position="127"/>
    </location>
</feature>
<gene>
    <name evidence="8" type="ORF">SAMN04488060_0778</name>
</gene>
<dbReference type="PANTHER" id="PTHR35007:SF2">
    <property type="entry name" value="PILUS ASSEMBLE PROTEIN"/>
    <property type="match status" value="1"/>
</dbReference>
<dbReference type="Proteomes" id="UP000199331">
    <property type="component" value="Unassembled WGS sequence"/>
</dbReference>
<dbReference type="OrthoDB" id="9810662at2"/>
<keyword evidence="2" id="KW-1003">Cell membrane</keyword>
<evidence type="ECO:0000256" key="6">
    <source>
        <dbReference type="SAM" id="Phobius"/>
    </source>
</evidence>
<reference evidence="9" key="1">
    <citation type="submission" date="2016-10" db="EMBL/GenBank/DDBJ databases">
        <authorList>
            <person name="Varghese N."/>
            <person name="Submissions S."/>
        </authorList>
    </citation>
    <scope>NUCLEOTIDE SEQUENCE [LARGE SCALE GENOMIC DNA]</scope>
    <source>
        <strain evidence="9">CGMCC 1.7715</strain>
    </source>
</reference>
<feature type="transmembrane region" description="Helical" evidence="6">
    <location>
        <begin position="284"/>
        <end position="313"/>
    </location>
</feature>
<accession>A0A1I5L6F9</accession>
<dbReference type="AlphaFoldDB" id="A0A1I5L6F9"/>
<dbReference type="EMBL" id="FOWZ01000001">
    <property type="protein sequence ID" value="SFO92880.1"/>
    <property type="molecule type" value="Genomic_DNA"/>
</dbReference>
<evidence type="ECO:0000313" key="8">
    <source>
        <dbReference type="EMBL" id="SFO92880.1"/>
    </source>
</evidence>
<sequence>MLELAATSLVVRLLVLALIFALVTGVILIVVNGVEARRRASQQIARLDSNAASNEKANLVRSDSDSRWAKIADSIERTGLSLTDPKNHKLEKQLKMAGYSSPSAPRVYTMARIGMVFLFPGLFLLLISFSSEPPGLLNIYLYCSILAALGLYIPNLFIRAKADRRKSEIINGFPDALDLVLVCVEAGLGLESALDRVGREMTRSHPLIAHLMIETVLMTRAGASRETALRQLADSSGVDEIRSFATLLIQSDKLGTSIANTLRVYANEMREARRMRAEEKAHRIPVLISIPLVACMLPTMIGVLVLPAVIMFVRDIGPAMSGGG</sequence>
<evidence type="ECO:0000313" key="9">
    <source>
        <dbReference type="Proteomes" id="UP000199331"/>
    </source>
</evidence>
<dbReference type="InterPro" id="IPR018076">
    <property type="entry name" value="T2SS_GspF_dom"/>
</dbReference>
<evidence type="ECO:0000259" key="7">
    <source>
        <dbReference type="Pfam" id="PF00482"/>
    </source>
</evidence>
<feature type="transmembrane region" description="Helical" evidence="6">
    <location>
        <begin position="139"/>
        <end position="158"/>
    </location>
</feature>
<dbReference type="Pfam" id="PF00482">
    <property type="entry name" value="T2SSF"/>
    <property type="match status" value="1"/>
</dbReference>
<keyword evidence="4 6" id="KW-1133">Transmembrane helix</keyword>
<keyword evidence="3 6" id="KW-0812">Transmembrane</keyword>
<dbReference type="STRING" id="604088.SAMN04488060_0778"/>
<evidence type="ECO:0000256" key="4">
    <source>
        <dbReference type="ARBA" id="ARBA00022989"/>
    </source>
</evidence>
<comment type="subcellular location">
    <subcellularLocation>
        <location evidence="1">Cell membrane</location>
        <topology evidence="1">Multi-pass membrane protein</topology>
    </subcellularLocation>
</comment>
<organism evidence="8 9">
    <name type="scientific">Qipengyuania nanhaisediminis</name>
    <dbReference type="NCBI Taxonomy" id="604088"/>
    <lineage>
        <taxon>Bacteria</taxon>
        <taxon>Pseudomonadati</taxon>
        <taxon>Pseudomonadota</taxon>
        <taxon>Alphaproteobacteria</taxon>
        <taxon>Sphingomonadales</taxon>
        <taxon>Erythrobacteraceae</taxon>
        <taxon>Qipengyuania</taxon>
    </lineage>
</organism>
<proteinExistence type="predicted"/>
<dbReference type="GO" id="GO:0005886">
    <property type="term" value="C:plasma membrane"/>
    <property type="evidence" value="ECO:0007669"/>
    <property type="project" value="UniProtKB-SubCell"/>
</dbReference>
<evidence type="ECO:0000256" key="2">
    <source>
        <dbReference type="ARBA" id="ARBA00022475"/>
    </source>
</evidence>
<protein>
    <submittedName>
        <fullName evidence="8">Tight adherence protein C</fullName>
    </submittedName>
</protein>
<evidence type="ECO:0000256" key="5">
    <source>
        <dbReference type="ARBA" id="ARBA00023136"/>
    </source>
</evidence>
<keyword evidence="9" id="KW-1185">Reference proteome</keyword>